<dbReference type="InterPro" id="IPR052895">
    <property type="entry name" value="HetReg/Transcr_Mod"/>
</dbReference>
<dbReference type="InterPro" id="IPR010730">
    <property type="entry name" value="HET"/>
</dbReference>
<keyword evidence="4" id="KW-1185">Reference proteome</keyword>
<evidence type="ECO:0000256" key="1">
    <source>
        <dbReference type="SAM" id="MobiDB-lite"/>
    </source>
</evidence>
<feature type="compositionally biased region" description="Low complexity" evidence="1">
    <location>
        <begin position="39"/>
        <end position="60"/>
    </location>
</feature>
<evidence type="ECO:0000259" key="2">
    <source>
        <dbReference type="Pfam" id="PF06985"/>
    </source>
</evidence>
<dbReference type="Pfam" id="PF06985">
    <property type="entry name" value="HET"/>
    <property type="match status" value="1"/>
</dbReference>
<dbReference type="Proteomes" id="UP000235786">
    <property type="component" value="Unassembled WGS sequence"/>
</dbReference>
<evidence type="ECO:0000313" key="4">
    <source>
        <dbReference type="Proteomes" id="UP000235786"/>
    </source>
</evidence>
<dbReference type="PANTHER" id="PTHR24148:SF73">
    <property type="entry name" value="HET DOMAIN PROTEIN (AFU_ORTHOLOGUE AFUA_8G01020)"/>
    <property type="match status" value="1"/>
</dbReference>
<dbReference type="PANTHER" id="PTHR24148">
    <property type="entry name" value="ANKYRIN REPEAT DOMAIN-CONTAINING PROTEIN 39 HOMOLOG-RELATED"/>
    <property type="match status" value="1"/>
</dbReference>
<protein>
    <submittedName>
        <fullName evidence="3">HET-domain-containing protein</fullName>
    </submittedName>
</protein>
<dbReference type="STRING" id="1149755.A0A2J6RAZ1"/>
<accession>A0A2J6RAZ1</accession>
<name>A0A2J6RAZ1_HYAVF</name>
<dbReference type="AlphaFoldDB" id="A0A2J6RAZ1"/>
<reference evidence="3 4" key="1">
    <citation type="submission" date="2016-04" db="EMBL/GenBank/DDBJ databases">
        <title>A degradative enzymes factory behind the ericoid mycorrhizal symbiosis.</title>
        <authorList>
            <consortium name="DOE Joint Genome Institute"/>
            <person name="Martino E."/>
            <person name="Morin E."/>
            <person name="Grelet G."/>
            <person name="Kuo A."/>
            <person name="Kohler A."/>
            <person name="Daghino S."/>
            <person name="Barry K."/>
            <person name="Choi C."/>
            <person name="Cichocki N."/>
            <person name="Clum A."/>
            <person name="Copeland A."/>
            <person name="Hainaut M."/>
            <person name="Haridas S."/>
            <person name="Labutti K."/>
            <person name="Lindquist E."/>
            <person name="Lipzen A."/>
            <person name="Khouja H.-R."/>
            <person name="Murat C."/>
            <person name="Ohm R."/>
            <person name="Olson A."/>
            <person name="Spatafora J."/>
            <person name="Veneault-Fourrey C."/>
            <person name="Henrissat B."/>
            <person name="Grigoriev I."/>
            <person name="Martin F."/>
            <person name="Perotto S."/>
        </authorList>
    </citation>
    <scope>NUCLEOTIDE SEQUENCE [LARGE SCALE GENOMIC DNA]</scope>
    <source>
        <strain evidence="3 4">F</strain>
    </source>
</reference>
<gene>
    <name evidence="3" type="ORF">L207DRAFT_516640</name>
</gene>
<proteinExistence type="predicted"/>
<feature type="domain" description="Heterokaryon incompatibility" evidence="2">
    <location>
        <begin position="124"/>
        <end position="274"/>
    </location>
</feature>
<sequence length="679" mass="75964">MDGQRKSLLSAQDGLHIRRLTRRSSFSPPRSSRARRRSITLISNSPERSPSLSPELSPTIVETPTPIEPLAAVKQTPTFKYEPLDASKHEIRLLQLSSSNSRWGKALKIVGHLLTVPLDQAPPFECLSYTWAGPGIDVKSTSALADQTISINSCVAKIKVNLHQALARLIHPDTTRLLWADALCIDQNNHVELGDQVAKMGAIYTAASQVIVWLGEPPEPACLAFSLLDDLWRNVHDDEAIRIILRSLDTIPALNSLTELFARDYWSRVWVIQEVHFARKITAQCGEYSMPWNQMIAVQNALIDRFLDTLDEARQPLWAPPEFSKHLWHLRHIVEFRGPKSLLFDRSESAAISRQINLFEGLMMHRLKKATDPRDKIYAMVGLTTAARDSQFVIDYKIPAEQVFINTVDYLLRKYESLDIILIHTRSPTHLSLPTWVPDFGSLGSSSAVPFRHALLNSAYASSATKKAEAVIECGKGILSARGICIGSIRTLAPSLETDGLQTTDSLMVGTALIRLWQHFVLNFDDQKLDRLAEFARVLLCDIPESIAAVGSNAAHHSLDILSLFEEDLWLDDVRTDQLNSNIVQKRQRDIAEALAIIKNIFMRSLFITDTGALGMAQDSILEGDLICILFGCSIPVILRRVDGHFIYISDVCVVGYMYGKAIEELEVGKLEAELFEIH</sequence>
<organism evidence="3 4">
    <name type="scientific">Hyaloscypha variabilis (strain UAMH 11265 / GT02V1 / F)</name>
    <name type="common">Meliniomyces variabilis</name>
    <dbReference type="NCBI Taxonomy" id="1149755"/>
    <lineage>
        <taxon>Eukaryota</taxon>
        <taxon>Fungi</taxon>
        <taxon>Dikarya</taxon>
        <taxon>Ascomycota</taxon>
        <taxon>Pezizomycotina</taxon>
        <taxon>Leotiomycetes</taxon>
        <taxon>Helotiales</taxon>
        <taxon>Hyaloscyphaceae</taxon>
        <taxon>Hyaloscypha</taxon>
        <taxon>Hyaloscypha variabilis</taxon>
    </lineage>
</organism>
<dbReference type="EMBL" id="KZ613952">
    <property type="protein sequence ID" value="PMD35682.1"/>
    <property type="molecule type" value="Genomic_DNA"/>
</dbReference>
<evidence type="ECO:0000313" key="3">
    <source>
        <dbReference type="EMBL" id="PMD35682.1"/>
    </source>
</evidence>
<dbReference type="OrthoDB" id="194358at2759"/>
<feature type="region of interest" description="Disordered" evidence="1">
    <location>
        <begin position="1"/>
        <end position="60"/>
    </location>
</feature>